<reference evidence="20 21" key="1">
    <citation type="submission" date="2019-04" db="EMBL/GenBank/DDBJ databases">
        <title>Altererythrobacter aquimixticola sp. nov., isolated from sediment of junction between the ocean and a freshwater spring.</title>
        <authorList>
            <person name="Yoon J.-H."/>
        </authorList>
    </citation>
    <scope>NUCLEOTIDE SEQUENCE [LARGE SCALE GENOMIC DNA]</scope>
    <source>
        <strain evidence="20 21">SSKS-13</strain>
    </source>
</reference>
<evidence type="ECO:0000256" key="4">
    <source>
        <dbReference type="ARBA" id="ARBA00022475"/>
    </source>
</evidence>
<dbReference type="PROSITE" id="PS50113">
    <property type="entry name" value="PAC"/>
    <property type="match status" value="1"/>
</dbReference>
<dbReference type="PROSITE" id="PS50112">
    <property type="entry name" value="PAS"/>
    <property type="match status" value="1"/>
</dbReference>
<keyword evidence="7 15" id="KW-0812">Transmembrane</keyword>
<keyword evidence="15" id="KW-0472">Membrane</keyword>
<dbReference type="Proteomes" id="UP000309389">
    <property type="component" value="Unassembled WGS sequence"/>
</dbReference>
<keyword evidence="10" id="KW-0067">ATP-binding</keyword>
<feature type="domain" description="PAC" evidence="18">
    <location>
        <begin position="543"/>
        <end position="594"/>
    </location>
</feature>
<dbReference type="PANTHER" id="PTHR43047:SF72">
    <property type="entry name" value="OSMOSENSING HISTIDINE PROTEIN KINASE SLN1"/>
    <property type="match status" value="1"/>
</dbReference>
<evidence type="ECO:0000256" key="1">
    <source>
        <dbReference type="ARBA" id="ARBA00000085"/>
    </source>
</evidence>
<evidence type="ECO:0000259" key="19">
    <source>
        <dbReference type="PROSITE" id="PS50885"/>
    </source>
</evidence>
<dbReference type="InterPro" id="IPR029151">
    <property type="entry name" value="Sensor-like_sf"/>
</dbReference>
<dbReference type="GO" id="GO:0005524">
    <property type="term" value="F:ATP binding"/>
    <property type="evidence" value="ECO:0007669"/>
    <property type="project" value="UniProtKB-KW"/>
</dbReference>
<evidence type="ECO:0000256" key="14">
    <source>
        <dbReference type="ARBA" id="ARBA00070616"/>
    </source>
</evidence>
<evidence type="ECO:0000256" key="7">
    <source>
        <dbReference type="ARBA" id="ARBA00022692"/>
    </source>
</evidence>
<evidence type="ECO:0000256" key="3">
    <source>
        <dbReference type="ARBA" id="ARBA00012438"/>
    </source>
</evidence>
<dbReference type="NCBIfam" id="TIGR00229">
    <property type="entry name" value="sensory_box"/>
    <property type="match status" value="1"/>
</dbReference>
<dbReference type="OrthoDB" id="9801651at2"/>
<comment type="catalytic activity">
    <reaction evidence="1">
        <text>ATP + protein L-histidine = ADP + protein N-phospho-L-histidine.</text>
        <dbReference type="EC" id="2.7.13.3"/>
    </reaction>
</comment>
<dbReference type="InterPro" id="IPR003660">
    <property type="entry name" value="HAMP_dom"/>
</dbReference>
<dbReference type="Pfam" id="PF02518">
    <property type="entry name" value="HATPase_c"/>
    <property type="match status" value="1"/>
</dbReference>
<evidence type="ECO:0000256" key="9">
    <source>
        <dbReference type="ARBA" id="ARBA00022777"/>
    </source>
</evidence>
<dbReference type="SUPFAM" id="SSF55785">
    <property type="entry name" value="PYP-like sensor domain (PAS domain)"/>
    <property type="match status" value="1"/>
</dbReference>
<dbReference type="GO" id="GO:0006355">
    <property type="term" value="P:regulation of DNA-templated transcription"/>
    <property type="evidence" value="ECO:0007669"/>
    <property type="project" value="InterPro"/>
</dbReference>
<dbReference type="Gene3D" id="6.10.340.10">
    <property type="match status" value="1"/>
</dbReference>
<evidence type="ECO:0000256" key="8">
    <source>
        <dbReference type="ARBA" id="ARBA00022741"/>
    </source>
</evidence>
<keyword evidence="11 15" id="KW-1133">Transmembrane helix</keyword>
<dbReference type="SMART" id="SM00387">
    <property type="entry name" value="HATPase_c"/>
    <property type="match status" value="1"/>
</dbReference>
<dbReference type="GO" id="GO:0009927">
    <property type="term" value="F:histidine phosphotransfer kinase activity"/>
    <property type="evidence" value="ECO:0007669"/>
    <property type="project" value="TreeGrafter"/>
</dbReference>
<dbReference type="InterPro" id="IPR036890">
    <property type="entry name" value="HATPase_C_sf"/>
</dbReference>
<feature type="domain" description="HAMP" evidence="19">
    <location>
        <begin position="416"/>
        <end position="468"/>
    </location>
</feature>
<dbReference type="FunFam" id="3.30.450.20:FF:000060">
    <property type="entry name" value="Sensor protein FixL"/>
    <property type="match status" value="1"/>
</dbReference>
<dbReference type="GO" id="GO:0000155">
    <property type="term" value="F:phosphorelay sensor kinase activity"/>
    <property type="evidence" value="ECO:0007669"/>
    <property type="project" value="InterPro"/>
</dbReference>
<keyword evidence="8" id="KW-0547">Nucleotide-binding</keyword>
<feature type="domain" description="PAS" evidence="17">
    <location>
        <begin position="466"/>
        <end position="519"/>
    </location>
</feature>
<dbReference type="SUPFAM" id="SSF47384">
    <property type="entry name" value="Homodimeric domain of signal transducing histidine kinase"/>
    <property type="match status" value="1"/>
</dbReference>
<dbReference type="InterPro" id="IPR000700">
    <property type="entry name" value="PAS-assoc_C"/>
</dbReference>
<dbReference type="CDD" id="cd00082">
    <property type="entry name" value="HisKA"/>
    <property type="match status" value="1"/>
</dbReference>
<dbReference type="PANTHER" id="PTHR43047">
    <property type="entry name" value="TWO-COMPONENT HISTIDINE PROTEIN KINASE"/>
    <property type="match status" value="1"/>
</dbReference>
<dbReference type="PRINTS" id="PR00344">
    <property type="entry name" value="BCTRLSENSOR"/>
</dbReference>
<protein>
    <recommendedName>
        <fullName evidence="14">Sensor protein FixL</fullName>
        <ecNumber evidence="3">2.7.13.3</ecNumber>
    </recommendedName>
</protein>
<dbReference type="SUPFAM" id="SSF158472">
    <property type="entry name" value="HAMP domain-like"/>
    <property type="match status" value="1"/>
</dbReference>
<evidence type="ECO:0000256" key="13">
    <source>
        <dbReference type="ARBA" id="ARBA00059827"/>
    </source>
</evidence>
<evidence type="ECO:0000259" key="18">
    <source>
        <dbReference type="PROSITE" id="PS50113"/>
    </source>
</evidence>
<dbReference type="InterPro" id="IPR005467">
    <property type="entry name" value="His_kinase_dom"/>
</dbReference>
<dbReference type="InterPro" id="IPR004358">
    <property type="entry name" value="Sig_transdc_His_kin-like_C"/>
</dbReference>
<evidence type="ECO:0000313" key="20">
    <source>
        <dbReference type="EMBL" id="TIX50152.1"/>
    </source>
</evidence>
<dbReference type="SMART" id="SM00388">
    <property type="entry name" value="HisKA"/>
    <property type="match status" value="1"/>
</dbReference>
<dbReference type="InterPro" id="IPR036097">
    <property type="entry name" value="HisK_dim/P_sf"/>
</dbReference>
<evidence type="ECO:0000256" key="10">
    <source>
        <dbReference type="ARBA" id="ARBA00022840"/>
    </source>
</evidence>
<dbReference type="SUPFAM" id="SSF103190">
    <property type="entry name" value="Sensory domain-like"/>
    <property type="match status" value="1"/>
</dbReference>
<keyword evidence="12" id="KW-0902">Two-component regulatory system</keyword>
<dbReference type="InterPro" id="IPR003661">
    <property type="entry name" value="HisK_dim/P_dom"/>
</dbReference>
<evidence type="ECO:0000256" key="15">
    <source>
        <dbReference type="SAM" id="Phobius"/>
    </source>
</evidence>
<evidence type="ECO:0000256" key="5">
    <source>
        <dbReference type="ARBA" id="ARBA00022553"/>
    </source>
</evidence>
<dbReference type="Gene3D" id="1.10.287.130">
    <property type="match status" value="1"/>
</dbReference>
<dbReference type="InterPro" id="IPR000014">
    <property type="entry name" value="PAS"/>
</dbReference>
<comment type="function">
    <text evidence="13">Putative oxygen sensor; modulates the activity of FixJ, a transcriptional activator of nitrogen fixation fixK gene. FixL probably acts as a kinase that phosphorylates FixJ.</text>
</comment>
<dbReference type="SMART" id="SM00091">
    <property type="entry name" value="PAS"/>
    <property type="match status" value="1"/>
</dbReference>
<evidence type="ECO:0000256" key="2">
    <source>
        <dbReference type="ARBA" id="ARBA00004651"/>
    </source>
</evidence>
<dbReference type="InterPro" id="IPR003594">
    <property type="entry name" value="HATPase_dom"/>
</dbReference>
<keyword evidence="21" id="KW-1185">Reference proteome</keyword>
<dbReference type="EMBL" id="SSHH01000002">
    <property type="protein sequence ID" value="TIX50152.1"/>
    <property type="molecule type" value="Genomic_DNA"/>
</dbReference>
<dbReference type="InterPro" id="IPR001610">
    <property type="entry name" value="PAC"/>
</dbReference>
<dbReference type="Pfam" id="PF00989">
    <property type="entry name" value="PAS"/>
    <property type="match status" value="1"/>
</dbReference>
<sequence length="831" mass="91288">MPFASLCMAVDRPSAGEAGREYGGSGSLVVKSPWGRNWHDGLGFAKSRKEQLPGGLAVSQLVNAEKGIVELRRQSLRTKILLLACAISLFTSVIMGVAASLRIEGEVSRYAESNVAHETRLIAQQFKGAYDLLENDAFVISRTPPIEGIIRSKRNGGLDPQEESTIDQWRSRLEMIFASIMEERPNYTQIRYIGIADGGRELVRVNRTADGSEPVPVDMLQRKGTEPYFQRASMLKPGEVYLSDVNYNREFGQVEEPQIPTIRVAVPIFSSRGTMYGLIVINADYRALLTSYFNTLSLKREVVITNDAGDHMTRYSDGTLSPFVLHTDTTHALPGGLLDRPEDPGQSEWVSHDEEAMAYSVYLPVSQSVNDSHIVVTARISNEELYAPAKESALQSLALSSVLVVVILCGTAFLATRMTRPLSTMTKSIEMAMHGGTKLSLPTDQNDEVGMLAIAFQNLIDSRNEHDARVQAVIDNVVDAIISIDAYGTVLAYNPASEAIFGYKPEEVVGQNIKLLMPERISVEHDGYLATYRETGQRHIVGITRELQARRKDGSLFPMELSVSQVDLSDGSYMFTGIVRDITERKRMEVMQGEFVSTVNHELRTPLTSIRASLGILQRRIAGKIDPKSEHLVDISLKGCERLGVLVNDILDLEKIAAGKMDFYMAEYQIGPLVEGILERHQSLAEINDTVFELQNEIDGQYCCLDASRFSQALINLLSNAAKFSPPGKPIIIRIAQSAADRITVSVADQGPGIPEAFRSKIFQRFAQADSSATRSKGGSGLGLNITKSIVEAFDGTIDFESVEGEGTTFFMTLPICAAPEEKGAPQCQAA</sequence>
<accession>A0A4T3EZG2</accession>
<feature type="domain" description="Histidine kinase" evidence="16">
    <location>
        <begin position="598"/>
        <end position="818"/>
    </location>
</feature>
<dbReference type="Pfam" id="PF21623">
    <property type="entry name" value="HK_sensor_dom_bact"/>
    <property type="match status" value="1"/>
</dbReference>
<dbReference type="InterPro" id="IPR013767">
    <property type="entry name" value="PAS_fold"/>
</dbReference>
<dbReference type="AlphaFoldDB" id="A0A4T3EZG2"/>
<organism evidence="20 21">
    <name type="scientific">Alteraurantiacibacter aquimixticola</name>
    <dbReference type="NCBI Taxonomy" id="2489173"/>
    <lineage>
        <taxon>Bacteria</taxon>
        <taxon>Pseudomonadati</taxon>
        <taxon>Pseudomonadota</taxon>
        <taxon>Alphaproteobacteria</taxon>
        <taxon>Sphingomonadales</taxon>
        <taxon>Erythrobacteraceae</taxon>
        <taxon>Alteraurantiacibacter</taxon>
    </lineage>
</organism>
<evidence type="ECO:0000256" key="12">
    <source>
        <dbReference type="ARBA" id="ARBA00023012"/>
    </source>
</evidence>
<keyword evidence="5" id="KW-0597">Phosphoprotein</keyword>
<evidence type="ECO:0000259" key="16">
    <source>
        <dbReference type="PROSITE" id="PS50109"/>
    </source>
</evidence>
<keyword evidence="9" id="KW-0418">Kinase</keyword>
<dbReference type="PROSITE" id="PS50109">
    <property type="entry name" value="HIS_KIN"/>
    <property type="match status" value="1"/>
</dbReference>
<dbReference type="InterPro" id="IPR035965">
    <property type="entry name" value="PAS-like_dom_sf"/>
</dbReference>
<dbReference type="GO" id="GO:0005886">
    <property type="term" value="C:plasma membrane"/>
    <property type="evidence" value="ECO:0007669"/>
    <property type="project" value="UniProtKB-SubCell"/>
</dbReference>
<dbReference type="EC" id="2.7.13.3" evidence="3"/>
<evidence type="ECO:0000256" key="6">
    <source>
        <dbReference type="ARBA" id="ARBA00022679"/>
    </source>
</evidence>
<proteinExistence type="predicted"/>
<gene>
    <name evidence="20" type="ORF">E5222_07610</name>
</gene>
<evidence type="ECO:0000256" key="11">
    <source>
        <dbReference type="ARBA" id="ARBA00022989"/>
    </source>
</evidence>
<dbReference type="SUPFAM" id="SSF55874">
    <property type="entry name" value="ATPase domain of HSP90 chaperone/DNA topoisomerase II/histidine kinase"/>
    <property type="match status" value="1"/>
</dbReference>
<dbReference type="Gene3D" id="3.30.565.10">
    <property type="entry name" value="Histidine kinase-like ATPase, C-terminal domain"/>
    <property type="match status" value="1"/>
</dbReference>
<dbReference type="PROSITE" id="PS50885">
    <property type="entry name" value="HAMP"/>
    <property type="match status" value="1"/>
</dbReference>
<dbReference type="CDD" id="cd00130">
    <property type="entry name" value="PAS"/>
    <property type="match status" value="1"/>
</dbReference>
<dbReference type="Gene3D" id="3.30.450.20">
    <property type="entry name" value="PAS domain"/>
    <property type="match status" value="2"/>
</dbReference>
<dbReference type="SMART" id="SM00086">
    <property type="entry name" value="PAC"/>
    <property type="match status" value="1"/>
</dbReference>
<feature type="transmembrane region" description="Helical" evidence="15">
    <location>
        <begin position="80"/>
        <end position="101"/>
    </location>
</feature>
<keyword evidence="6" id="KW-0808">Transferase</keyword>
<name>A0A4T3EZG2_9SPHN</name>
<dbReference type="FunFam" id="3.30.565.10:FF:000006">
    <property type="entry name" value="Sensor histidine kinase WalK"/>
    <property type="match status" value="1"/>
</dbReference>
<comment type="subcellular location">
    <subcellularLocation>
        <location evidence="2">Cell membrane</location>
        <topology evidence="2">Multi-pass membrane protein</topology>
    </subcellularLocation>
</comment>
<dbReference type="Pfam" id="PF00512">
    <property type="entry name" value="HisKA"/>
    <property type="match status" value="1"/>
</dbReference>
<evidence type="ECO:0000259" key="17">
    <source>
        <dbReference type="PROSITE" id="PS50112"/>
    </source>
</evidence>
<dbReference type="InterPro" id="IPR048760">
    <property type="entry name" value="VP0354-like_sensor_dom"/>
</dbReference>
<keyword evidence="4" id="KW-1003">Cell membrane</keyword>
<evidence type="ECO:0000313" key="21">
    <source>
        <dbReference type="Proteomes" id="UP000309389"/>
    </source>
</evidence>
<comment type="caution">
    <text evidence="20">The sequence shown here is derived from an EMBL/GenBank/DDBJ whole genome shotgun (WGS) entry which is preliminary data.</text>
</comment>